<evidence type="ECO:0000259" key="4">
    <source>
        <dbReference type="Pfam" id="PF21167"/>
    </source>
</evidence>
<dbReference type="Gene3D" id="2.130.10.130">
    <property type="entry name" value="Integrin alpha, N-terminal"/>
    <property type="match status" value="2"/>
</dbReference>
<dbReference type="InterPro" id="IPR013517">
    <property type="entry name" value="FG-GAP"/>
</dbReference>
<sequence>MKYWHQLVLIGSIFFQGVVAVGQDKFERIPVISENEEITYGDIEGQIGPGVSFFDYDNDGWDDITIPASNNRDFQFLRNIGGSFQLQNLPISSNGVQSRQAIWVDFDNDGDNDFFATSTTGQCWFYRNDGGGNFTDILAQSKLAIPSFAYWGASWGDYDNDGYLDPFLMVRTPDEDNYNLLYHNNGDGTFTDVTQSANLDLTRKVTQSVAFLDYDRDGFQDILLANDRGYIPNTLYRNRGDGTFDDVSILSGMDILVDGMSTTIDDYDNDGFLDAYITNIYPPFAGDIVGNAFMRNNRNGTFSNIALENGSRFDGYAWGAVFLDTENDTDLDLFVSSHLDGSDGRPSMAYFENNGDGMYSIPNNTGFEGDMASSYGNAIGDINNDGLPDIVVVNTYDEPIDVWKNTTNTTNNWLKIKLQGTESNRMGIGSYIKVGVDSQTYYRYTLCGEGFISQNSNSEFIGLGQASSVDYIEVTWLSGIVDRFENISANQTITLVEGTNPVDNAGDTNDNEFNLEKHSIARLWNEALLEGIRNDFARPTVHGRNLFHSAIAMYDAWAVFQEEAETVFLGKSYKGFRCKFEGIETPENVDKAIEEVMSYAMYRLLQHRFANSPGVTANIQITNQLFSNLQYDPYFIDTDYTNGSYAALGNYLAEQIVNFGNQDGANEANAYANEHYQPVNEPLELQNYDQPITLNNPNRWQPLQFESFVDQSGNVISATTPPFLGPEWGEVLPFALKESDLSILNNGFDSYIYQDPGAPPLIQDGNGIDDPYKWHFSLVASWSSHLDPNDPTLIDISPGALGNVDISLYPTTFEEYKNFYNYMDGGDIGTGHSLNPFTQQPYEPQLVKRADYARALAEFWADGPDSETPPGHWFTILNYVSDHPEVNKQFGGEGPVLSDLEWDVKSYLALGGAMHDAAVNTWAIKGYYDFIRPVSAIRYMAYNGQSSDPSLPSYHPHGIPLVPGRIELIEAGDPLAGASDENVGKIKIYAWRGHDAITDPTMEFAGVGWILGTQWWPYQRPTFVTPPFAGYVSGHSTFSRAAAEVLTLLTGDEFFPGGMGTFDIEQNKFLVFEQGPSESFVLQWATYQDASEQTSLSRIWGGIHPPVDDIPGRIMGDKIGKDAFALAQDYYSGLAEFSSDNFTIEITSESCVDQNDGQISIVAKDYYNYVANLNGQDYFFNTNYTIPNLAPGEYSLCLGVTNNPSVEQCFTIVINEVSPTIVSTTLVSESNSLMASIQVEGGTPPYNLEINGIVLDQFSSKNYSASVKSGDVLKISSQIPCEGVYSEVIGLDSNSVVFTNPNTDEATIQTNGIVGTLPVFIYGMNGQLIQSSEQTVQNNQIHLSISNLKPGVYVVVLENENPVSFKMVKK</sequence>
<comment type="caution">
    <text evidence="5">The sequence shown here is derived from an EMBL/GenBank/DDBJ whole genome shotgun (WGS) entry which is preliminary data.</text>
</comment>
<evidence type="ECO:0000259" key="2">
    <source>
        <dbReference type="Pfam" id="PF07593"/>
    </source>
</evidence>
<dbReference type="InterPro" id="IPR036938">
    <property type="entry name" value="PAP2/HPO_sf"/>
</dbReference>
<reference evidence="6" key="1">
    <citation type="journal article" date="2019" name="Int. J. Syst. Evol. Microbiol.">
        <title>The Global Catalogue of Microorganisms (GCM) 10K type strain sequencing project: providing services to taxonomists for standard genome sequencing and annotation.</title>
        <authorList>
            <consortium name="The Broad Institute Genomics Platform"/>
            <consortium name="The Broad Institute Genome Sequencing Center for Infectious Disease"/>
            <person name="Wu L."/>
            <person name="Ma J."/>
        </authorList>
    </citation>
    <scope>NUCLEOTIDE SEQUENCE [LARGE SCALE GENOMIC DNA]</scope>
    <source>
        <strain evidence="6">CGMCC 1.15774</strain>
    </source>
</reference>
<dbReference type="Pfam" id="PF07593">
    <property type="entry name" value="UnbV_ASPIC"/>
    <property type="match status" value="1"/>
</dbReference>
<dbReference type="InterPro" id="IPR049283">
    <property type="entry name" value="DUF6851"/>
</dbReference>
<feature type="domain" description="Secretion system C-terminal sorting" evidence="3">
    <location>
        <begin position="1298"/>
        <end position="1362"/>
    </location>
</feature>
<dbReference type="InterPro" id="IPR052559">
    <property type="entry name" value="V-haloperoxidase"/>
</dbReference>
<accession>A0ABV8PNA0</accession>
<evidence type="ECO:0000259" key="3">
    <source>
        <dbReference type="Pfam" id="PF18962"/>
    </source>
</evidence>
<dbReference type="EMBL" id="JBHSCL010000004">
    <property type="protein sequence ID" value="MFC4220551.1"/>
    <property type="molecule type" value="Genomic_DNA"/>
</dbReference>
<dbReference type="SUPFAM" id="SSF48317">
    <property type="entry name" value="Acid phosphatase/Vanadium-dependent haloperoxidase"/>
    <property type="match status" value="1"/>
</dbReference>
<evidence type="ECO:0000313" key="6">
    <source>
        <dbReference type="Proteomes" id="UP001595841"/>
    </source>
</evidence>
<proteinExistence type="predicted"/>
<dbReference type="Gene3D" id="1.10.606.10">
    <property type="entry name" value="Vanadium-containing Chloroperoxidase, domain 2"/>
    <property type="match status" value="1"/>
</dbReference>
<dbReference type="InterPro" id="IPR026444">
    <property type="entry name" value="Secre_tail"/>
</dbReference>
<organism evidence="5 6">
    <name type="scientific">Flagellimonas marina</name>
    <dbReference type="NCBI Taxonomy" id="1775168"/>
    <lineage>
        <taxon>Bacteria</taxon>
        <taxon>Pseudomonadati</taxon>
        <taxon>Bacteroidota</taxon>
        <taxon>Flavobacteriia</taxon>
        <taxon>Flavobacteriales</taxon>
        <taxon>Flavobacteriaceae</taxon>
        <taxon>Flagellimonas</taxon>
    </lineage>
</organism>
<gene>
    <name evidence="5" type="ORF">ACFOWS_10420</name>
</gene>
<dbReference type="Pfam" id="PF21167">
    <property type="entry name" value="DUF6851"/>
    <property type="match status" value="1"/>
</dbReference>
<keyword evidence="6" id="KW-1185">Reference proteome</keyword>
<evidence type="ECO:0000256" key="1">
    <source>
        <dbReference type="ARBA" id="ARBA00022729"/>
    </source>
</evidence>
<keyword evidence="1" id="KW-0732">Signal</keyword>
<dbReference type="CDD" id="cd03398">
    <property type="entry name" value="PAP2_haloperoxidase"/>
    <property type="match status" value="1"/>
</dbReference>
<dbReference type="PANTHER" id="PTHR34599:SF2">
    <property type="entry name" value="TRAF-TYPE DOMAIN-CONTAINING PROTEIN"/>
    <property type="match status" value="1"/>
</dbReference>
<feature type="domain" description="DUF6851" evidence="4">
    <location>
        <begin position="551"/>
        <end position="702"/>
    </location>
</feature>
<dbReference type="InterPro" id="IPR011519">
    <property type="entry name" value="UnbV_ASPIC"/>
</dbReference>
<dbReference type="NCBIfam" id="TIGR04183">
    <property type="entry name" value="Por_Secre_tail"/>
    <property type="match status" value="1"/>
</dbReference>
<dbReference type="Proteomes" id="UP001595841">
    <property type="component" value="Unassembled WGS sequence"/>
</dbReference>
<protein>
    <submittedName>
        <fullName evidence="5">FG-GAP-like repeat-containing protein</fullName>
    </submittedName>
</protein>
<dbReference type="Pfam" id="PF18962">
    <property type="entry name" value="Por_Secre_tail"/>
    <property type="match status" value="1"/>
</dbReference>
<dbReference type="InterPro" id="IPR028994">
    <property type="entry name" value="Integrin_alpha_N"/>
</dbReference>
<dbReference type="PANTHER" id="PTHR34599">
    <property type="entry name" value="PEROXIDASE-RELATED"/>
    <property type="match status" value="1"/>
</dbReference>
<name>A0ABV8PNA0_9FLAO</name>
<dbReference type="SUPFAM" id="SSF69318">
    <property type="entry name" value="Integrin alpha N-terminal domain"/>
    <property type="match status" value="1"/>
</dbReference>
<dbReference type="InterPro" id="IPR016119">
    <property type="entry name" value="Br/Cl_peroxidase_C"/>
</dbReference>
<evidence type="ECO:0000313" key="5">
    <source>
        <dbReference type="EMBL" id="MFC4220551.1"/>
    </source>
</evidence>
<feature type="domain" description="ASPIC/UnbV" evidence="2">
    <location>
        <begin position="427"/>
        <end position="494"/>
    </location>
</feature>
<dbReference type="Pfam" id="PF13517">
    <property type="entry name" value="FG-GAP_3"/>
    <property type="match status" value="2"/>
</dbReference>
<dbReference type="RefSeq" id="WP_379764224.1">
    <property type="nucleotide sequence ID" value="NZ_JBHSCL010000004.1"/>
</dbReference>